<feature type="transmembrane region" description="Helical" evidence="6">
    <location>
        <begin position="168"/>
        <end position="196"/>
    </location>
</feature>
<feature type="transmembrane region" description="Helical" evidence="6">
    <location>
        <begin position="248"/>
        <end position="267"/>
    </location>
</feature>
<reference evidence="8 9" key="1">
    <citation type="submission" date="2019-02" db="EMBL/GenBank/DDBJ databases">
        <title>Emended description of the genus Rhodopseudomonas and description of Rhodopseudomonas albus sp. nov., a non-phototrophic, heavy-metal-tolerant bacterium isolated from garden soil.</title>
        <authorList>
            <person name="Bao Z."/>
            <person name="Cao W.W."/>
            <person name="Sato Y."/>
            <person name="Nishizawa T."/>
            <person name="Zhao J."/>
            <person name="Guo Y."/>
            <person name="Ohta H."/>
        </authorList>
    </citation>
    <scope>NUCLEOTIDE SEQUENCE [LARGE SCALE GENOMIC DNA]</scope>
    <source>
        <strain evidence="8 9">SK50-23</strain>
    </source>
</reference>
<keyword evidence="4 6" id="KW-1133">Transmembrane helix</keyword>
<dbReference type="CDD" id="cd17324">
    <property type="entry name" value="MFS_NepI_like"/>
    <property type="match status" value="1"/>
</dbReference>
<dbReference type="PANTHER" id="PTHR43124:SF3">
    <property type="entry name" value="CHLORAMPHENICOL EFFLUX PUMP RV0191"/>
    <property type="match status" value="1"/>
</dbReference>
<organism evidence="8 9">
    <name type="scientific">Tardiphaga alba</name>
    <dbReference type="NCBI Taxonomy" id="340268"/>
    <lineage>
        <taxon>Bacteria</taxon>
        <taxon>Pseudomonadati</taxon>
        <taxon>Pseudomonadota</taxon>
        <taxon>Alphaproteobacteria</taxon>
        <taxon>Hyphomicrobiales</taxon>
        <taxon>Nitrobacteraceae</taxon>
        <taxon>Tardiphaga</taxon>
    </lineage>
</organism>
<dbReference type="PANTHER" id="PTHR43124">
    <property type="entry name" value="PURINE EFFLUX PUMP PBUE"/>
    <property type="match status" value="1"/>
</dbReference>
<keyword evidence="9" id="KW-1185">Reference proteome</keyword>
<evidence type="ECO:0000256" key="1">
    <source>
        <dbReference type="ARBA" id="ARBA00004651"/>
    </source>
</evidence>
<feature type="transmembrane region" description="Helical" evidence="6">
    <location>
        <begin position="217"/>
        <end position="242"/>
    </location>
</feature>
<name>A0ABX8AGK4_9BRAD</name>
<dbReference type="PROSITE" id="PS50850">
    <property type="entry name" value="MFS"/>
    <property type="match status" value="1"/>
</dbReference>
<dbReference type="Pfam" id="PF07690">
    <property type="entry name" value="MFS_1"/>
    <property type="match status" value="1"/>
</dbReference>
<dbReference type="SUPFAM" id="SSF103473">
    <property type="entry name" value="MFS general substrate transporter"/>
    <property type="match status" value="1"/>
</dbReference>
<feature type="domain" description="Major facilitator superfamily (MFS) profile" evidence="7">
    <location>
        <begin position="12"/>
        <end position="393"/>
    </location>
</feature>
<gene>
    <name evidence="8" type="ORF">RPMA_15955</name>
</gene>
<dbReference type="Gene3D" id="1.20.1250.20">
    <property type="entry name" value="MFS general substrate transporter like domains"/>
    <property type="match status" value="1"/>
</dbReference>
<evidence type="ECO:0000313" key="8">
    <source>
        <dbReference type="EMBL" id="QUS42441.1"/>
    </source>
</evidence>
<feature type="transmembrane region" description="Helical" evidence="6">
    <location>
        <begin position="339"/>
        <end position="358"/>
    </location>
</feature>
<keyword evidence="5 6" id="KW-0472">Membrane</keyword>
<evidence type="ECO:0000256" key="3">
    <source>
        <dbReference type="ARBA" id="ARBA00022692"/>
    </source>
</evidence>
<dbReference type="InterPro" id="IPR020846">
    <property type="entry name" value="MFS_dom"/>
</dbReference>
<accession>A0ABX8AGK4</accession>
<evidence type="ECO:0000256" key="6">
    <source>
        <dbReference type="SAM" id="Phobius"/>
    </source>
</evidence>
<evidence type="ECO:0000313" key="9">
    <source>
        <dbReference type="Proteomes" id="UP000682843"/>
    </source>
</evidence>
<feature type="transmembrane region" description="Helical" evidence="6">
    <location>
        <begin position="42"/>
        <end position="66"/>
    </location>
</feature>
<evidence type="ECO:0000256" key="5">
    <source>
        <dbReference type="ARBA" id="ARBA00023136"/>
    </source>
</evidence>
<feature type="transmembrane region" description="Helical" evidence="6">
    <location>
        <begin position="370"/>
        <end position="389"/>
    </location>
</feature>
<evidence type="ECO:0000259" key="7">
    <source>
        <dbReference type="PROSITE" id="PS50850"/>
    </source>
</evidence>
<feature type="transmembrane region" description="Helical" evidence="6">
    <location>
        <begin position="140"/>
        <end position="162"/>
    </location>
</feature>
<feature type="transmembrane region" description="Helical" evidence="6">
    <location>
        <begin position="12"/>
        <end position="30"/>
    </location>
</feature>
<feature type="transmembrane region" description="Helical" evidence="6">
    <location>
        <begin position="279"/>
        <end position="299"/>
    </location>
</feature>
<keyword evidence="2" id="KW-1003">Cell membrane</keyword>
<protein>
    <submittedName>
        <fullName evidence="8">MFS transporter</fullName>
    </submittedName>
</protein>
<dbReference type="Proteomes" id="UP000682843">
    <property type="component" value="Chromosome"/>
</dbReference>
<feature type="transmembrane region" description="Helical" evidence="6">
    <location>
        <begin position="78"/>
        <end position="101"/>
    </location>
</feature>
<feature type="transmembrane region" description="Helical" evidence="6">
    <location>
        <begin position="107"/>
        <end position="128"/>
    </location>
</feature>
<sequence length="399" mass="40919">MNSSGAPVLPPVIKIIALASFAAALSQRALDPVLPHVADDLLVTVAVAAGLSSALAFTFAIVQPVLGAAADMFGKARLMIVCLVLLGIASILGAMTTNYSLLLATRVLAGIGAGGVFPVTLSLTSDLVGPQLRQVALSRVMAGAMTGTVLGSTAAGVIGDVFGWRGVLVILGGVAILASIAVAIGFKGAAIIAPAGKADFGKLARGYKVIFRNPNTLIVYSAVFIEGCCILGLFPFISSFLFDGGVTSLSIAGIVIACFALGGLLYTATVSRMLARLGINGMMIWGGILIAIQVAATAFGPHWQIQALSLLIMGWGFYMLHGSLQIFSTELSQEARASAMSLHACCFFLGQSVGPIAYGFGLAHAGKVPTLLISAALVFALGFFSARFLKQRKPADAGN</sequence>
<dbReference type="InterPro" id="IPR050189">
    <property type="entry name" value="MFS_Efflux_Transporters"/>
</dbReference>
<dbReference type="InterPro" id="IPR011701">
    <property type="entry name" value="MFS"/>
</dbReference>
<dbReference type="InterPro" id="IPR036259">
    <property type="entry name" value="MFS_trans_sf"/>
</dbReference>
<dbReference type="EMBL" id="CP036498">
    <property type="protein sequence ID" value="QUS42441.1"/>
    <property type="molecule type" value="Genomic_DNA"/>
</dbReference>
<comment type="subcellular location">
    <subcellularLocation>
        <location evidence="1">Cell membrane</location>
        <topology evidence="1">Multi-pass membrane protein</topology>
    </subcellularLocation>
</comment>
<evidence type="ECO:0000256" key="2">
    <source>
        <dbReference type="ARBA" id="ARBA00022475"/>
    </source>
</evidence>
<keyword evidence="3 6" id="KW-0812">Transmembrane</keyword>
<evidence type="ECO:0000256" key="4">
    <source>
        <dbReference type="ARBA" id="ARBA00022989"/>
    </source>
</evidence>
<feature type="transmembrane region" description="Helical" evidence="6">
    <location>
        <begin position="305"/>
        <end position="327"/>
    </location>
</feature>
<proteinExistence type="predicted"/>